<dbReference type="Proteomes" id="UP000231279">
    <property type="component" value="Unassembled WGS sequence"/>
</dbReference>
<dbReference type="GO" id="GO:0046983">
    <property type="term" value="F:protein dimerization activity"/>
    <property type="evidence" value="ECO:0007669"/>
    <property type="project" value="UniProtKB-ARBA"/>
</dbReference>
<dbReference type="GO" id="GO:0003700">
    <property type="term" value="F:DNA-binding transcription factor activity"/>
    <property type="evidence" value="ECO:0007669"/>
    <property type="project" value="InterPro"/>
</dbReference>
<evidence type="ECO:0000256" key="7">
    <source>
        <dbReference type="SAM" id="MobiDB-lite"/>
    </source>
</evidence>
<dbReference type="PROSITE" id="PS50217">
    <property type="entry name" value="BZIP"/>
    <property type="match status" value="1"/>
</dbReference>
<feature type="region of interest" description="Disordered" evidence="7">
    <location>
        <begin position="104"/>
        <end position="159"/>
    </location>
</feature>
<accession>A0A2G9HEL5</accession>
<dbReference type="FunFam" id="1.20.5.170:FF:000020">
    <property type="entry name" value="BZIP transcription factor"/>
    <property type="match status" value="1"/>
</dbReference>
<keyword evidence="3" id="KW-0238">DNA-binding</keyword>
<dbReference type="PANTHER" id="PTHR47693:SF1">
    <property type="entry name" value="BZIP TRANSCRIPTION FACTOR RISBZ3"/>
    <property type="match status" value="1"/>
</dbReference>
<keyword evidence="6" id="KW-0175">Coiled coil</keyword>
<gene>
    <name evidence="9" type="ORF">CDL12_11417</name>
</gene>
<dbReference type="GO" id="GO:0003677">
    <property type="term" value="F:DNA binding"/>
    <property type="evidence" value="ECO:0007669"/>
    <property type="project" value="UniProtKB-KW"/>
</dbReference>
<evidence type="ECO:0000313" key="10">
    <source>
        <dbReference type="Proteomes" id="UP000231279"/>
    </source>
</evidence>
<protein>
    <recommendedName>
        <fullName evidence="8">BZIP domain-containing protein</fullName>
    </recommendedName>
</protein>
<evidence type="ECO:0000259" key="8">
    <source>
        <dbReference type="PROSITE" id="PS50217"/>
    </source>
</evidence>
<keyword evidence="10" id="KW-1185">Reference proteome</keyword>
<dbReference type="GO" id="GO:0005634">
    <property type="term" value="C:nucleus"/>
    <property type="evidence" value="ECO:0007669"/>
    <property type="project" value="UniProtKB-SubCell"/>
</dbReference>
<dbReference type="CDD" id="cd14702">
    <property type="entry name" value="bZIP_plant_GBF1"/>
    <property type="match status" value="1"/>
</dbReference>
<dbReference type="AlphaFoldDB" id="A0A2G9HEL5"/>
<feature type="coiled-coil region" evidence="6">
    <location>
        <begin position="170"/>
        <end position="239"/>
    </location>
</feature>
<dbReference type="PANTHER" id="PTHR47693">
    <property type="entry name" value="BZIP TRANSCRIPTION FACTOR RISBZ3-RELATED"/>
    <property type="match status" value="1"/>
</dbReference>
<organism evidence="9 10">
    <name type="scientific">Handroanthus impetiginosus</name>
    <dbReference type="NCBI Taxonomy" id="429701"/>
    <lineage>
        <taxon>Eukaryota</taxon>
        <taxon>Viridiplantae</taxon>
        <taxon>Streptophyta</taxon>
        <taxon>Embryophyta</taxon>
        <taxon>Tracheophyta</taxon>
        <taxon>Spermatophyta</taxon>
        <taxon>Magnoliopsida</taxon>
        <taxon>eudicotyledons</taxon>
        <taxon>Gunneridae</taxon>
        <taxon>Pentapetalae</taxon>
        <taxon>asterids</taxon>
        <taxon>lamiids</taxon>
        <taxon>Lamiales</taxon>
        <taxon>Bignoniaceae</taxon>
        <taxon>Crescentiina</taxon>
        <taxon>Tabebuia alliance</taxon>
        <taxon>Handroanthus</taxon>
    </lineage>
</organism>
<dbReference type="InterPro" id="IPR046347">
    <property type="entry name" value="bZIP_sf"/>
</dbReference>
<dbReference type="Pfam" id="PF00170">
    <property type="entry name" value="bZIP_1"/>
    <property type="match status" value="1"/>
</dbReference>
<dbReference type="EMBL" id="NKXS01001988">
    <property type="protein sequence ID" value="PIN15938.1"/>
    <property type="molecule type" value="Genomic_DNA"/>
</dbReference>
<evidence type="ECO:0000256" key="4">
    <source>
        <dbReference type="ARBA" id="ARBA00023163"/>
    </source>
</evidence>
<proteinExistence type="predicted"/>
<feature type="domain" description="BZIP" evidence="8">
    <location>
        <begin position="159"/>
        <end position="222"/>
    </location>
</feature>
<evidence type="ECO:0000256" key="1">
    <source>
        <dbReference type="ARBA" id="ARBA00004123"/>
    </source>
</evidence>
<feature type="compositionally biased region" description="Polar residues" evidence="7">
    <location>
        <begin position="104"/>
        <end position="136"/>
    </location>
</feature>
<evidence type="ECO:0000256" key="2">
    <source>
        <dbReference type="ARBA" id="ARBA00023015"/>
    </source>
</evidence>
<reference evidence="10" key="1">
    <citation type="journal article" date="2018" name="Gigascience">
        <title>Genome assembly of the Pink Ipe (Handroanthus impetiginosus, Bignoniaceae), a highly valued, ecologically keystone Neotropical timber forest tree.</title>
        <authorList>
            <person name="Silva-Junior O.B."/>
            <person name="Grattapaglia D."/>
            <person name="Novaes E."/>
            <person name="Collevatti R.G."/>
        </authorList>
    </citation>
    <scope>NUCLEOTIDE SEQUENCE [LARGE SCALE GENOMIC DNA]</scope>
    <source>
        <strain evidence="10">cv. UFG-1</strain>
    </source>
</reference>
<dbReference type="PROSITE" id="PS00036">
    <property type="entry name" value="BZIP_BASIC"/>
    <property type="match status" value="1"/>
</dbReference>
<dbReference type="InterPro" id="IPR004827">
    <property type="entry name" value="bZIP"/>
</dbReference>
<dbReference type="STRING" id="429701.A0A2G9HEL5"/>
<dbReference type="Gene3D" id="1.20.5.170">
    <property type="match status" value="1"/>
</dbReference>
<evidence type="ECO:0000256" key="6">
    <source>
        <dbReference type="SAM" id="Coils"/>
    </source>
</evidence>
<dbReference type="OrthoDB" id="1299653at2759"/>
<comment type="caution">
    <text evidence="9">The sequence shown here is derived from an EMBL/GenBank/DDBJ whole genome shotgun (WGS) entry which is preliminary data.</text>
</comment>
<sequence>MDNSKKTIYKNSSIFASSDMKRSPSELALQAYVASEDGRRNHQKSDIFGGSDQGFFAIENGDHMHFPFKNLEIPKDSCTNIFTDKPLWSQNLYPNQPMVSVAMDSQSSICVDSPQSIKNPSGQENQAIGASSGSSHEQSDEDDLEMEAGSYEQSTNPLDIKRIKRMVSNRESARRSRRRKQAHLADLEQQVDQLRGDNASLFKQLADASQQFKDATTNNRVLKSDVEALRAKVKLAEDMVARGSLTSSLSHLLQNYLNTPQDYVNTNMNQINTISPIISTPGGNNSPYSGITDSNIGLENAEAFNNNVSNGLITDAVRVPEIWTWESHVAPVSK</sequence>
<evidence type="ECO:0000313" key="9">
    <source>
        <dbReference type="EMBL" id="PIN15938.1"/>
    </source>
</evidence>
<keyword evidence="5" id="KW-0539">Nucleus</keyword>
<evidence type="ECO:0000256" key="3">
    <source>
        <dbReference type="ARBA" id="ARBA00023125"/>
    </source>
</evidence>
<name>A0A2G9HEL5_9LAMI</name>
<keyword evidence="4" id="KW-0804">Transcription</keyword>
<dbReference type="SUPFAM" id="SSF57959">
    <property type="entry name" value="Leucine zipper domain"/>
    <property type="match status" value="1"/>
</dbReference>
<keyword evidence="2" id="KW-0805">Transcription regulation</keyword>
<dbReference type="InterPro" id="IPR045314">
    <property type="entry name" value="bZIP_plant_GBF1"/>
</dbReference>
<evidence type="ECO:0000256" key="5">
    <source>
        <dbReference type="ARBA" id="ARBA00023242"/>
    </source>
</evidence>
<dbReference type="InterPro" id="IPR044168">
    <property type="entry name" value="RISBZ3/4/5"/>
</dbReference>
<comment type="subcellular location">
    <subcellularLocation>
        <location evidence="1">Nucleus</location>
    </subcellularLocation>
</comment>
<dbReference type="SMART" id="SM00338">
    <property type="entry name" value="BRLZ"/>
    <property type="match status" value="1"/>
</dbReference>